<accession>E6W375</accession>
<dbReference type="EMBL" id="CP002432">
    <property type="protein sequence ID" value="ADU66829.1"/>
    <property type="molecule type" value="Genomic_DNA"/>
</dbReference>
<evidence type="ECO:0000313" key="5">
    <source>
        <dbReference type="EMBL" id="ADU66829.1"/>
    </source>
</evidence>
<dbReference type="eggNOG" id="COG0612">
    <property type="taxonomic scope" value="Bacteria"/>
</dbReference>
<dbReference type="InterPro" id="IPR050361">
    <property type="entry name" value="MPP/UQCRC_Complex"/>
</dbReference>
<sequence>MNVICKALLAVAICLGVVFSAGAFEVIHHPSGATVVLKHEPERPVASVHLWLRAGSLYEQGVEHGMSHFLEHVLFKGARDLAPGEVELLVEGFGGRMNAATGKDFVFYHITAADRFAARSVEILGNMVLFPALIPTEIEKEKPVVVEEILQSLDNPYARQFEALSAQLFRGHPYSRNILGTIDSVNSFDRAQLQAFHRRLYHPANLAIVVAGGFERDAVLAAIDAVVQDAAVPVVRERPSVQRPALLVRPHFSSIEHPGVQVPSLAIGYRAPAAYELDSYALAVLSEILSGGVNAVFTTDFVDTGRLHSAIGRYSPGAVAGTFFLSAAYDEALSAHEVHAMLIDRLKVLYAQLLTGEADRLVSSAKDRMRSREIFRQQRVSSMASELGRAFVYGQWDEYTNYWEAIDGVSAQHIARALKVSVLRPAFAAVELR</sequence>
<name>E6W375_DESIS</name>
<reference evidence="5 6" key="1">
    <citation type="submission" date="2010-12" db="EMBL/GenBank/DDBJ databases">
        <title>Complete sequence of Desulfurispirillum indicum S5.</title>
        <authorList>
            <consortium name="US DOE Joint Genome Institute"/>
            <person name="Lucas S."/>
            <person name="Copeland A."/>
            <person name="Lapidus A."/>
            <person name="Cheng J.-F."/>
            <person name="Goodwin L."/>
            <person name="Pitluck S."/>
            <person name="Chertkov O."/>
            <person name="Held B."/>
            <person name="Detter J.C."/>
            <person name="Han C."/>
            <person name="Tapia R."/>
            <person name="Land M."/>
            <person name="Hauser L."/>
            <person name="Kyrpides N."/>
            <person name="Ivanova N."/>
            <person name="Mikhailova N."/>
            <person name="Haggblom M."/>
            <person name="Rauschenbach I."/>
            <person name="Bini E."/>
            <person name="Woyke T."/>
        </authorList>
    </citation>
    <scope>NUCLEOTIDE SEQUENCE [LARGE SCALE GENOMIC DNA]</scope>
    <source>
        <strain evidence="6">ATCC BAA-1389 / DSM 22839 / S5</strain>
    </source>
</reference>
<dbReference type="InterPro" id="IPR011249">
    <property type="entry name" value="Metalloenz_LuxS/M16"/>
</dbReference>
<gene>
    <name evidence="5" type="ordered locus">Selin_2109</name>
</gene>
<proteinExistence type="inferred from homology"/>
<dbReference type="STRING" id="653733.Selin_2109"/>
<dbReference type="Pfam" id="PF00675">
    <property type="entry name" value="Peptidase_M16"/>
    <property type="match status" value="1"/>
</dbReference>
<organism evidence="5 6">
    <name type="scientific">Desulfurispirillum indicum (strain ATCC BAA-1389 / DSM 22839 / S5)</name>
    <dbReference type="NCBI Taxonomy" id="653733"/>
    <lineage>
        <taxon>Bacteria</taxon>
        <taxon>Pseudomonadati</taxon>
        <taxon>Chrysiogenota</taxon>
        <taxon>Chrysiogenia</taxon>
        <taxon>Chrysiogenales</taxon>
        <taxon>Chrysiogenaceae</taxon>
        <taxon>Desulfurispirillum</taxon>
    </lineage>
</organism>
<dbReference type="SUPFAM" id="SSF63411">
    <property type="entry name" value="LuxS/MPP-like metallohydrolase"/>
    <property type="match status" value="2"/>
</dbReference>
<dbReference type="InterPro" id="IPR011765">
    <property type="entry name" value="Pept_M16_N"/>
</dbReference>
<keyword evidence="2" id="KW-0732">Signal</keyword>
<feature type="domain" description="Peptidase M16 N-terminal" evidence="3">
    <location>
        <begin position="35"/>
        <end position="181"/>
    </location>
</feature>
<dbReference type="AlphaFoldDB" id="E6W375"/>
<dbReference type="GO" id="GO:0046872">
    <property type="term" value="F:metal ion binding"/>
    <property type="evidence" value="ECO:0007669"/>
    <property type="project" value="InterPro"/>
</dbReference>
<evidence type="ECO:0000259" key="3">
    <source>
        <dbReference type="Pfam" id="PF00675"/>
    </source>
</evidence>
<dbReference type="Proteomes" id="UP000002572">
    <property type="component" value="Chromosome"/>
</dbReference>
<evidence type="ECO:0000256" key="2">
    <source>
        <dbReference type="SAM" id="SignalP"/>
    </source>
</evidence>
<dbReference type="PANTHER" id="PTHR11851:SF49">
    <property type="entry name" value="MITOCHONDRIAL-PROCESSING PEPTIDASE SUBUNIT ALPHA"/>
    <property type="match status" value="1"/>
</dbReference>
<comment type="similarity">
    <text evidence="1">Belongs to the peptidase M16 family.</text>
</comment>
<keyword evidence="6" id="KW-1185">Reference proteome</keyword>
<dbReference type="HOGENOM" id="CLU_009902_3_2_0"/>
<evidence type="ECO:0000256" key="1">
    <source>
        <dbReference type="ARBA" id="ARBA00007261"/>
    </source>
</evidence>
<dbReference type="RefSeq" id="WP_013506708.1">
    <property type="nucleotide sequence ID" value="NC_014836.1"/>
</dbReference>
<dbReference type="Pfam" id="PF05193">
    <property type="entry name" value="Peptidase_M16_C"/>
    <property type="match status" value="1"/>
</dbReference>
<dbReference type="InParanoid" id="E6W375"/>
<protein>
    <submittedName>
        <fullName evidence="5">Peptidase M16 domain protein</fullName>
    </submittedName>
</protein>
<dbReference type="InterPro" id="IPR007863">
    <property type="entry name" value="Peptidase_M16_C"/>
</dbReference>
<feature type="signal peptide" evidence="2">
    <location>
        <begin position="1"/>
        <end position="23"/>
    </location>
</feature>
<feature type="chain" id="PRO_5003213905" evidence="2">
    <location>
        <begin position="24"/>
        <end position="433"/>
    </location>
</feature>
<dbReference type="Gene3D" id="3.30.830.10">
    <property type="entry name" value="Metalloenzyme, LuxS/M16 peptidase-like"/>
    <property type="match status" value="2"/>
</dbReference>
<evidence type="ECO:0000313" key="6">
    <source>
        <dbReference type="Proteomes" id="UP000002572"/>
    </source>
</evidence>
<dbReference type="KEGG" id="din:Selin_2109"/>
<dbReference type="PANTHER" id="PTHR11851">
    <property type="entry name" value="METALLOPROTEASE"/>
    <property type="match status" value="1"/>
</dbReference>
<evidence type="ECO:0000259" key="4">
    <source>
        <dbReference type="Pfam" id="PF05193"/>
    </source>
</evidence>
<feature type="domain" description="Peptidase M16 C-terminal" evidence="4">
    <location>
        <begin position="187"/>
        <end position="330"/>
    </location>
</feature>